<proteinExistence type="predicted"/>
<dbReference type="Pfam" id="PF09826">
    <property type="entry name" value="Beta_propel"/>
    <property type="match status" value="1"/>
</dbReference>
<dbReference type="EMBL" id="CP131061">
    <property type="protein sequence ID" value="WNY27206.1"/>
    <property type="molecule type" value="Genomic_DNA"/>
</dbReference>
<sequence length="691" mass="77630">MKFMKIAAPAILVLVLMSSIFASGCLSSNNQTGTAKEVGMIPFTSEKQMEEYFSANYDGHVSSYSTNVIRGGVMMDSGSKMSGATGNATVSAEMAAPTPTPMPIAPTAPATDYVESAQDRSSVDRVSGTNVQVVGVDEADLVKTDGNYIYYTPQLWYPTNMTFVNNSYGGYYEYEQFQTTFVIDSLPPELASIISNIGPGGSLYLLNDTLITITSNALTSYNVSDPAKPVQTWSKTLDGYYIESRMIDGKLYMVVQKSDVGSGGPIIYMNAKMSFDRCYYPVGPTIIRPSTDVTYFVSAVDMKTGDFEDTVALIGSYSTIMYASGNNLYMTNYFYPDTQAIELQFIQAHGSEYYPQDVMSQINKVMGTDYLSENVKYMAVMEVVYNYTEKMTNEERENYYNTYNEAWSAYLAKVIKDSETTTITRINLDNFAVTTGVVPGQINNQFSMDEHDGYFRVATTVGNSWLTREEMTNGVYVLDEKMNIVGSVTGLAESERIYSARYAGDRLYLVTYKQVDPFFVIDLSDPKNPEVLGQLKLPGYSTYLHPLSENLVVGLGYADDWKMKLTLFDVTDVKNPTELDSYVFSNYSGSSALYDHHAFMWDAGRNLLVIPTYEHAYVMQIKDGDITMVKDDVHKEASVIRSVYINNFLYTFSDKEIHILNQDTWDLTKKIEIPQPKYPENMYRPYPMPYY</sequence>
<dbReference type="Proteomes" id="UP001304970">
    <property type="component" value="Chromosome"/>
</dbReference>
<dbReference type="InterPro" id="IPR019198">
    <property type="entry name" value="Beta_propeller_containing"/>
</dbReference>
<accession>A0AA96V7E7</accession>
<dbReference type="PROSITE" id="PS51257">
    <property type="entry name" value="PROKAR_LIPOPROTEIN"/>
    <property type="match status" value="1"/>
</dbReference>
<reference evidence="1 2" key="1">
    <citation type="submission" date="2023-07" db="EMBL/GenBank/DDBJ databases">
        <title>Closed genome sequence of Methanosarcinaceae archaeon Am2.</title>
        <authorList>
            <person name="Poehlein A."/>
            <person name="Protasov E."/>
            <person name="Platt K."/>
            <person name="Reeh H."/>
            <person name="Daniel R."/>
            <person name="Brune A."/>
        </authorList>
    </citation>
    <scope>NUCLEOTIDE SEQUENCE [LARGE SCALE GENOMIC DNA]</scope>
    <source>
        <strain evidence="1 2">Am2</strain>
    </source>
</reference>
<dbReference type="AlphaFoldDB" id="A0AA96V7E7"/>
<evidence type="ECO:0008006" key="3">
    <source>
        <dbReference type="Google" id="ProtNLM"/>
    </source>
</evidence>
<dbReference type="InterPro" id="IPR011047">
    <property type="entry name" value="Quinoprotein_ADH-like_sf"/>
</dbReference>
<dbReference type="RefSeq" id="WP_338097184.1">
    <property type="nucleotide sequence ID" value="NZ_CP131061.1"/>
</dbReference>
<gene>
    <name evidence="1" type="ORF">MsAm2_09970</name>
</gene>
<dbReference type="SUPFAM" id="SSF50998">
    <property type="entry name" value="Quinoprotein alcohol dehydrogenase-like"/>
    <property type="match status" value="1"/>
</dbReference>
<name>A0AA96V7E7_9EURY</name>
<organism evidence="1 2">
    <name type="scientific">Methanolapillus ohkumae</name>
    <dbReference type="NCBI Taxonomy" id="3028298"/>
    <lineage>
        <taxon>Archaea</taxon>
        <taxon>Methanobacteriati</taxon>
        <taxon>Methanobacteriota</taxon>
        <taxon>Stenosarchaea group</taxon>
        <taxon>Methanomicrobia</taxon>
        <taxon>Methanosarcinales</taxon>
        <taxon>Methanosarcinaceae</taxon>
        <taxon>Methanolapillus</taxon>
    </lineage>
</organism>
<keyword evidence="2" id="KW-1185">Reference proteome</keyword>
<evidence type="ECO:0000313" key="2">
    <source>
        <dbReference type="Proteomes" id="UP001304970"/>
    </source>
</evidence>
<dbReference type="GeneID" id="89228415"/>
<protein>
    <recommendedName>
        <fullName evidence="3">Copper amine oxidase</fullName>
    </recommendedName>
</protein>
<evidence type="ECO:0000313" key="1">
    <source>
        <dbReference type="EMBL" id="WNY27206.1"/>
    </source>
</evidence>